<dbReference type="Proteomes" id="UP001202961">
    <property type="component" value="Unassembled WGS sequence"/>
</dbReference>
<accession>A0ABT0U476</accession>
<organism evidence="3 4">
    <name type="scientific">Aporhodopirellula aestuarii</name>
    <dbReference type="NCBI Taxonomy" id="2950107"/>
    <lineage>
        <taxon>Bacteria</taxon>
        <taxon>Pseudomonadati</taxon>
        <taxon>Planctomycetota</taxon>
        <taxon>Planctomycetia</taxon>
        <taxon>Pirellulales</taxon>
        <taxon>Pirellulaceae</taxon>
        <taxon>Aporhodopirellula</taxon>
    </lineage>
</organism>
<name>A0ABT0U476_9BACT</name>
<evidence type="ECO:0000313" key="3">
    <source>
        <dbReference type="EMBL" id="MCM2371655.1"/>
    </source>
</evidence>
<keyword evidence="2" id="KW-0812">Transmembrane</keyword>
<dbReference type="EMBL" id="JAMQBK010000036">
    <property type="protein sequence ID" value="MCM2371655.1"/>
    <property type="molecule type" value="Genomic_DNA"/>
</dbReference>
<comment type="caution">
    <text evidence="3">The sequence shown here is derived from an EMBL/GenBank/DDBJ whole genome shotgun (WGS) entry which is preliminary data.</text>
</comment>
<evidence type="ECO:0000256" key="1">
    <source>
        <dbReference type="SAM" id="MobiDB-lite"/>
    </source>
</evidence>
<dbReference type="RefSeq" id="WP_250929289.1">
    <property type="nucleotide sequence ID" value="NZ_JAMQBK010000036.1"/>
</dbReference>
<sequence>MIAPITQRPDVIQRSQATQQHAVAIEDDEQRIVRKIGRLVEKQPAAALTFALAAGMTIGWLVKRKNW</sequence>
<proteinExistence type="predicted"/>
<keyword evidence="4" id="KW-1185">Reference proteome</keyword>
<evidence type="ECO:0000256" key="2">
    <source>
        <dbReference type="SAM" id="Phobius"/>
    </source>
</evidence>
<reference evidence="3 4" key="1">
    <citation type="journal article" date="2022" name="Syst. Appl. Microbiol.">
        <title>Rhodopirellula aestuarii sp. nov., a novel member of the genus Rhodopirellula isolated from brackish sediments collected in the Tagus River estuary, Portugal.</title>
        <authorList>
            <person name="Vitorino I.R."/>
            <person name="Klimek D."/>
            <person name="Calusinska M."/>
            <person name="Lobo-da-Cunha A."/>
            <person name="Vasconcelos V."/>
            <person name="Lage O.M."/>
        </authorList>
    </citation>
    <scope>NUCLEOTIDE SEQUENCE [LARGE SCALE GENOMIC DNA]</scope>
    <source>
        <strain evidence="3 4">ICT_H3.1</strain>
    </source>
</reference>
<feature type="transmembrane region" description="Helical" evidence="2">
    <location>
        <begin position="45"/>
        <end position="62"/>
    </location>
</feature>
<gene>
    <name evidence="3" type="ORF">NB063_13670</name>
</gene>
<feature type="region of interest" description="Disordered" evidence="1">
    <location>
        <begin position="1"/>
        <end position="20"/>
    </location>
</feature>
<keyword evidence="2" id="KW-0472">Membrane</keyword>
<keyword evidence="2" id="KW-1133">Transmembrane helix</keyword>
<protein>
    <submittedName>
        <fullName evidence="3">Uncharacterized protein</fullName>
    </submittedName>
</protein>
<evidence type="ECO:0000313" key="4">
    <source>
        <dbReference type="Proteomes" id="UP001202961"/>
    </source>
</evidence>